<evidence type="ECO:0000313" key="11">
    <source>
        <dbReference type="Proteomes" id="UP000024332"/>
    </source>
</evidence>
<evidence type="ECO:0000256" key="5">
    <source>
        <dbReference type="ARBA" id="ARBA00022842"/>
    </source>
</evidence>
<dbReference type="SUPFAM" id="SSF52540">
    <property type="entry name" value="P-loop containing nucleoside triphosphate hydrolases"/>
    <property type="match status" value="1"/>
</dbReference>
<feature type="domain" description="CobB/CobQ-like glutamine amidotransferase" evidence="9">
    <location>
        <begin position="247"/>
        <end position="432"/>
    </location>
</feature>
<dbReference type="Pfam" id="PF01656">
    <property type="entry name" value="CbiA"/>
    <property type="match status" value="1"/>
</dbReference>
<feature type="domain" description="CobQ/CobB/MinD/ParA nucleotide binding" evidence="8">
    <location>
        <begin position="8"/>
        <end position="185"/>
    </location>
</feature>
<dbReference type="CDD" id="cd05388">
    <property type="entry name" value="CobB_N"/>
    <property type="match status" value="1"/>
</dbReference>
<dbReference type="RefSeq" id="WP_048100154.1">
    <property type="nucleotide sequence ID" value="NZ_JFZT01000048.1"/>
</dbReference>
<evidence type="ECO:0000256" key="6">
    <source>
        <dbReference type="ARBA" id="ARBA00022962"/>
    </source>
</evidence>
<dbReference type="InterPro" id="IPR027417">
    <property type="entry name" value="P-loop_NTPase"/>
</dbReference>
<dbReference type="InterPro" id="IPR029062">
    <property type="entry name" value="Class_I_gatase-like"/>
</dbReference>
<evidence type="ECO:0000256" key="3">
    <source>
        <dbReference type="ARBA" id="ARBA00022741"/>
    </source>
</evidence>
<feature type="active site" description="Nucleophile" evidence="7">
    <location>
        <position position="326"/>
    </location>
</feature>
<dbReference type="GO" id="GO:0009236">
    <property type="term" value="P:cobalamin biosynthetic process"/>
    <property type="evidence" value="ECO:0007669"/>
    <property type="project" value="UniProtKB-UniRule"/>
</dbReference>
<evidence type="ECO:0000259" key="9">
    <source>
        <dbReference type="Pfam" id="PF07685"/>
    </source>
</evidence>
<dbReference type="EMBL" id="JFZT01000048">
    <property type="protein sequence ID" value="EZQ03106.1"/>
    <property type="molecule type" value="Genomic_DNA"/>
</dbReference>
<dbReference type="STRING" id="1160895.CM19_09750"/>
<evidence type="ECO:0000259" key="8">
    <source>
        <dbReference type="Pfam" id="PF01656"/>
    </source>
</evidence>
<accession>A0A031LLT6</accession>
<dbReference type="Pfam" id="PF07685">
    <property type="entry name" value="GATase_3"/>
    <property type="match status" value="1"/>
</dbReference>
<comment type="similarity">
    <text evidence="7">Belongs to the CobB/CbiA family.</text>
</comment>
<reference evidence="10 11" key="1">
    <citation type="submission" date="2014-03" db="EMBL/GenBank/DDBJ databases">
        <title>Draft genome sequence of the novel thermoacidophilic archaea Acidianus copahuensis ALE1 strain, isolated from Copahue volcanic area in Neuquen Argentina.</title>
        <authorList>
            <person name="Urbieta M.S."/>
            <person name="Rascovan N."/>
            <person name="Castro C."/>
            <person name="Revale S."/>
            <person name="Giaveno M.A."/>
            <person name="Vazquez M.P."/>
            <person name="Donati E.R."/>
        </authorList>
    </citation>
    <scope>NUCLEOTIDE SEQUENCE [LARGE SCALE GENOMIC DNA]</scope>
    <source>
        <strain evidence="10 11">ALE1</strain>
    </source>
</reference>
<dbReference type="EC" id="6.3.5.11" evidence="7"/>
<evidence type="ECO:0000256" key="2">
    <source>
        <dbReference type="ARBA" id="ARBA00022598"/>
    </source>
</evidence>
<feature type="site" description="Increases nucleophilicity of active site Cys" evidence="7">
    <location>
        <position position="427"/>
    </location>
</feature>
<evidence type="ECO:0000256" key="4">
    <source>
        <dbReference type="ARBA" id="ARBA00022840"/>
    </source>
</evidence>
<name>A0A031LLT6_9CREN</name>
<keyword evidence="5 7" id="KW-0460">Magnesium</keyword>
<gene>
    <name evidence="7" type="primary">cbiA</name>
    <name evidence="10" type="ORF">CM19_09750</name>
</gene>
<comment type="caution">
    <text evidence="10">The sequence shown here is derived from an EMBL/GenBank/DDBJ whole genome shotgun (WGS) entry which is preliminary data.</text>
</comment>
<dbReference type="InterPro" id="IPR002586">
    <property type="entry name" value="CobQ/CobB/MinD/ParA_Nub-bd_dom"/>
</dbReference>
<dbReference type="Proteomes" id="UP000024332">
    <property type="component" value="Unassembled WGS sequence"/>
</dbReference>
<keyword evidence="4 7" id="KW-0067">ATP-binding</keyword>
<dbReference type="OrthoDB" id="8896at2157"/>
<dbReference type="PANTHER" id="PTHR43873">
    <property type="entry name" value="COBYRINATE A,C-DIAMIDE SYNTHASE"/>
    <property type="match status" value="1"/>
</dbReference>
<organism evidence="10 11">
    <name type="scientific">Candidatus Acidianus copahuensis</name>
    <dbReference type="NCBI Taxonomy" id="1160895"/>
    <lineage>
        <taxon>Archaea</taxon>
        <taxon>Thermoproteota</taxon>
        <taxon>Thermoprotei</taxon>
        <taxon>Sulfolobales</taxon>
        <taxon>Sulfolobaceae</taxon>
        <taxon>Acidianus</taxon>
    </lineage>
</organism>
<comment type="cofactor">
    <cofactor evidence="1 7">
        <name>Mg(2+)</name>
        <dbReference type="ChEBI" id="CHEBI:18420"/>
    </cofactor>
</comment>
<comment type="domain">
    <text evidence="7">Comprises of two domains. The C-terminal domain contains the binding site for glutamine and catalyzes the hydrolysis of this substrate to glutamate and ammonia. The N-terminal domain is anticipated to bind ATP and cobyrinate and catalyzes the ultimate synthesis of the diamide product. The ammonia produced via the glutaminase domain is probably translocated to the adjacent domain via a molecular tunnel, where it reacts with an activated intermediate.</text>
</comment>
<dbReference type="HAMAP" id="MF_00027">
    <property type="entry name" value="CobB_CbiA"/>
    <property type="match status" value="1"/>
</dbReference>
<dbReference type="Gene3D" id="3.40.50.880">
    <property type="match status" value="1"/>
</dbReference>
<protein>
    <recommendedName>
        <fullName evidence="7">Cobyrinate a,c-diamide synthase</fullName>
        <ecNumber evidence="7">6.3.5.11</ecNumber>
    </recommendedName>
    <alternativeName>
        <fullName evidence="7">Cobyrinic acid a,c-diamide synthetase</fullName>
    </alternativeName>
</protein>
<dbReference type="AlphaFoldDB" id="A0A031LLT6"/>
<keyword evidence="11" id="KW-1185">Reference proteome</keyword>
<dbReference type="InterPro" id="IPR011698">
    <property type="entry name" value="GATase_3"/>
</dbReference>
<comment type="function">
    <text evidence="7">Catalyzes the ATP-dependent amidation of the two carboxylate groups at positions a and c of cobyrinate, using either L-glutamine or ammonia as the nitrogen source.</text>
</comment>
<dbReference type="UniPathway" id="UPA00148">
    <property type="reaction ID" value="UER00231"/>
</dbReference>
<keyword evidence="2 7" id="KW-0436">Ligase</keyword>
<comment type="miscellaneous">
    <text evidence="7">The a and c carboxylates of cobyrinate are activated for nucleophilic attack via formation of a phosphorylated intermediate by ATP. CbiA catalyzes first the amidation of the c-carboxylate, and then that of the a-carboxylate.</text>
</comment>
<dbReference type="GO" id="GO:0042242">
    <property type="term" value="F:cobyrinic acid a,c-diamide synthase activity"/>
    <property type="evidence" value="ECO:0007669"/>
    <property type="project" value="UniProtKB-UniRule"/>
</dbReference>
<comment type="pathway">
    <text evidence="7">Cofactor biosynthesis; adenosylcobalamin biosynthesis; cob(II)yrinate a,c-diamide from sirohydrochlorin (anaerobic route): step 10/10.</text>
</comment>
<dbReference type="Gene3D" id="3.40.50.300">
    <property type="entry name" value="P-loop containing nucleotide triphosphate hydrolases"/>
    <property type="match status" value="1"/>
</dbReference>
<dbReference type="CDD" id="cd03130">
    <property type="entry name" value="GATase1_CobB"/>
    <property type="match status" value="1"/>
</dbReference>
<dbReference type="PROSITE" id="PS51274">
    <property type="entry name" value="GATASE_COBBQ"/>
    <property type="match status" value="1"/>
</dbReference>
<dbReference type="InterPro" id="IPR004484">
    <property type="entry name" value="CbiA/CobB_synth"/>
</dbReference>
<proteinExistence type="inferred from homology"/>
<keyword evidence="6 7" id="KW-0315">Glutamine amidotransferase</keyword>
<evidence type="ECO:0000256" key="7">
    <source>
        <dbReference type="HAMAP-Rule" id="MF_00027"/>
    </source>
</evidence>
<comment type="catalytic activity">
    <reaction evidence="7">
        <text>cob(II)yrinate + 2 L-glutamine + 2 ATP + 2 H2O = cob(II)yrinate a,c diamide + 2 L-glutamate + 2 ADP + 2 phosphate + 2 H(+)</text>
        <dbReference type="Rhea" id="RHEA:26289"/>
        <dbReference type="ChEBI" id="CHEBI:15377"/>
        <dbReference type="ChEBI" id="CHEBI:15378"/>
        <dbReference type="ChEBI" id="CHEBI:29985"/>
        <dbReference type="ChEBI" id="CHEBI:30616"/>
        <dbReference type="ChEBI" id="CHEBI:43474"/>
        <dbReference type="ChEBI" id="CHEBI:58359"/>
        <dbReference type="ChEBI" id="CHEBI:58537"/>
        <dbReference type="ChEBI" id="CHEBI:58894"/>
        <dbReference type="ChEBI" id="CHEBI:456216"/>
        <dbReference type="EC" id="6.3.5.11"/>
    </reaction>
</comment>
<dbReference type="NCBIfam" id="NF002204">
    <property type="entry name" value="PRK01077.1"/>
    <property type="match status" value="1"/>
</dbReference>
<dbReference type="NCBIfam" id="TIGR00379">
    <property type="entry name" value="cobB"/>
    <property type="match status" value="1"/>
</dbReference>
<dbReference type="SUPFAM" id="SSF52317">
    <property type="entry name" value="Class I glutamine amidotransferase-like"/>
    <property type="match status" value="1"/>
</dbReference>
<sequence length="439" mass="49247">MESQVPRIVIASDRSNSGKTLISSGIMKALSKRMKVRGFKVGPDFIDPGYHKIATGSPSFNLDLFMMGSDNVIKTLLKYSPGYDISVIEGVMGLYDGIGIEFSTYKLSELTKTPIVLVMDCSNVSTTVGAIIEGLKKYRNARVEGVIFNKVGSSKHFEYCKEATTIPVLGFIPWDKSIQIPSRHLGLYTVEGYREAERVINNAAKLIEENVDLDKLIEIANSTEQIELNNNHKDLNETANENKKVAAIAYDQAFSFYYTENLDRISEKYKIEFFSPINNEKIDEAEFIYIGGGYPELFMKELEASTTTIKWIKNSSYSGIPILAECGGLMYLSKKLVNEQGKYSMVGLFDIEIASKGKLTLSYTELEALEKTFVADKGKVLRAHEFHYSYPLQVNEKKFVFKNLMGKGLSEGYDGVKNDKTLAMYSHLHFSAVEKNSVF</sequence>
<evidence type="ECO:0000313" key="10">
    <source>
        <dbReference type="EMBL" id="EZQ03106.1"/>
    </source>
</evidence>
<dbReference type="GO" id="GO:0005524">
    <property type="term" value="F:ATP binding"/>
    <property type="evidence" value="ECO:0007669"/>
    <property type="project" value="UniProtKB-UniRule"/>
</dbReference>
<keyword evidence="7" id="KW-0169">Cobalamin biosynthesis</keyword>
<evidence type="ECO:0000256" key="1">
    <source>
        <dbReference type="ARBA" id="ARBA00001946"/>
    </source>
</evidence>
<dbReference type="PANTHER" id="PTHR43873:SF1">
    <property type="entry name" value="COBYRINATE A,C-DIAMIDE SYNTHASE"/>
    <property type="match status" value="1"/>
</dbReference>
<keyword evidence="3 7" id="KW-0547">Nucleotide-binding</keyword>